<evidence type="ECO:0000256" key="1">
    <source>
        <dbReference type="ARBA" id="ARBA00004123"/>
    </source>
</evidence>
<proteinExistence type="predicted"/>
<dbReference type="GO" id="GO:0034511">
    <property type="term" value="F:U3 snoRNA binding"/>
    <property type="evidence" value="ECO:0007669"/>
    <property type="project" value="InterPro"/>
</dbReference>
<dbReference type="GeneID" id="8244870"/>
<dbReference type="OrthoDB" id="189968at2759"/>
<keyword evidence="2 5" id="KW-0853">WD repeat</keyword>
<evidence type="ECO:0000256" key="5">
    <source>
        <dbReference type="PROSITE-ProRule" id="PRU00221"/>
    </source>
</evidence>
<feature type="compositionally biased region" description="Acidic residues" evidence="6">
    <location>
        <begin position="106"/>
        <end position="119"/>
    </location>
</feature>
<feature type="compositionally biased region" description="Basic and acidic residues" evidence="6">
    <location>
        <begin position="120"/>
        <end position="138"/>
    </location>
</feature>
<dbReference type="InterPro" id="IPR001680">
    <property type="entry name" value="WD40_rpt"/>
</dbReference>
<dbReference type="GO" id="GO:0032040">
    <property type="term" value="C:small-subunit processome"/>
    <property type="evidence" value="ECO:0007669"/>
    <property type="project" value="TreeGrafter"/>
</dbReference>
<dbReference type="Pfam" id="PF00400">
    <property type="entry name" value="WD40"/>
    <property type="match status" value="6"/>
</dbReference>
<reference evidence="7 8" key="1">
    <citation type="journal article" date="2009" name="Science">
        <title>Green evolution and dynamic adaptations revealed by genomes of the marine picoeukaryotes Micromonas.</title>
        <authorList>
            <person name="Worden A.Z."/>
            <person name="Lee J.H."/>
            <person name="Mock T."/>
            <person name="Rouze P."/>
            <person name="Simmons M.P."/>
            <person name="Aerts A.L."/>
            <person name="Allen A.E."/>
            <person name="Cuvelier M.L."/>
            <person name="Derelle E."/>
            <person name="Everett M.V."/>
            <person name="Foulon E."/>
            <person name="Grimwood J."/>
            <person name="Gundlach H."/>
            <person name="Henrissat B."/>
            <person name="Napoli C."/>
            <person name="McDonald S.M."/>
            <person name="Parker M.S."/>
            <person name="Rombauts S."/>
            <person name="Salamov A."/>
            <person name="Von Dassow P."/>
            <person name="Badger J.H."/>
            <person name="Coutinho P.M."/>
            <person name="Demir E."/>
            <person name="Dubchak I."/>
            <person name="Gentemann C."/>
            <person name="Eikrem W."/>
            <person name="Gready J.E."/>
            <person name="John U."/>
            <person name="Lanier W."/>
            <person name="Lindquist E.A."/>
            <person name="Lucas S."/>
            <person name="Mayer K.F."/>
            <person name="Moreau H."/>
            <person name="Not F."/>
            <person name="Otillar R."/>
            <person name="Panaud O."/>
            <person name="Pangilinan J."/>
            <person name="Paulsen I."/>
            <person name="Piegu B."/>
            <person name="Poliakov A."/>
            <person name="Robbens S."/>
            <person name="Schmutz J."/>
            <person name="Toulza E."/>
            <person name="Wyss T."/>
            <person name="Zelensky A."/>
            <person name="Zhou K."/>
            <person name="Armbrust E.V."/>
            <person name="Bhattacharya D."/>
            <person name="Goodenough U.W."/>
            <person name="Van de Peer Y."/>
            <person name="Grigoriev I.V."/>
        </authorList>
    </citation>
    <scope>NUCLEOTIDE SEQUENCE [LARGE SCALE GENOMIC DNA]</scope>
    <source>
        <strain evidence="8">RCC299 / NOUM17</strain>
    </source>
</reference>
<organism evidence="7 8">
    <name type="scientific">Micromonas commoda (strain RCC299 / NOUM17 / CCMP2709)</name>
    <name type="common">Picoplanktonic green alga</name>
    <dbReference type="NCBI Taxonomy" id="296587"/>
    <lineage>
        <taxon>Eukaryota</taxon>
        <taxon>Viridiplantae</taxon>
        <taxon>Chlorophyta</taxon>
        <taxon>Mamiellophyceae</taxon>
        <taxon>Mamiellales</taxon>
        <taxon>Mamiellaceae</taxon>
        <taxon>Micromonas</taxon>
    </lineage>
</organism>
<protein>
    <submittedName>
        <fullName evidence="7">U3 snornp-associated-like WD40 repeat-containing protein</fullName>
    </submittedName>
</protein>
<dbReference type="InParanoid" id="C1EAC9"/>
<keyword evidence="3" id="KW-0677">Repeat</keyword>
<evidence type="ECO:0000256" key="6">
    <source>
        <dbReference type="SAM" id="MobiDB-lite"/>
    </source>
</evidence>
<accession>C1EAC9</accession>
<feature type="repeat" description="WD" evidence="5">
    <location>
        <begin position="254"/>
        <end position="284"/>
    </location>
</feature>
<dbReference type="FunCoup" id="C1EAC9">
    <property type="interactions" value="1614"/>
</dbReference>
<dbReference type="STRING" id="296587.C1EAC9"/>
<dbReference type="KEGG" id="mis:MICPUN_60028"/>
<dbReference type="eggNOG" id="KOG0299">
    <property type="taxonomic scope" value="Eukaryota"/>
</dbReference>
<dbReference type="PANTHER" id="PTHR19865">
    <property type="entry name" value="U3 SMALL NUCLEOLAR RNA INTERACTING PROTEIN 2"/>
    <property type="match status" value="1"/>
</dbReference>
<dbReference type="PANTHER" id="PTHR19865:SF0">
    <property type="entry name" value="U3 SMALL NUCLEOLAR RNA-INTERACTING PROTEIN 2"/>
    <property type="match status" value="1"/>
</dbReference>
<name>C1EAC9_MICCC</name>
<dbReference type="SMART" id="SM00320">
    <property type="entry name" value="WD40"/>
    <property type="match status" value="6"/>
</dbReference>
<feature type="repeat" description="WD" evidence="5">
    <location>
        <begin position="285"/>
        <end position="326"/>
    </location>
</feature>
<dbReference type="InterPro" id="IPR036322">
    <property type="entry name" value="WD40_repeat_dom_sf"/>
</dbReference>
<evidence type="ECO:0000256" key="2">
    <source>
        <dbReference type="ARBA" id="ARBA00022574"/>
    </source>
</evidence>
<dbReference type="EMBL" id="CP001328">
    <property type="protein sequence ID" value="ACO65183.1"/>
    <property type="molecule type" value="Genomic_DNA"/>
</dbReference>
<dbReference type="Proteomes" id="UP000002009">
    <property type="component" value="Chromosome 7"/>
</dbReference>
<keyword evidence="4" id="KW-0539">Nucleus</keyword>
<feature type="repeat" description="WD" evidence="5">
    <location>
        <begin position="464"/>
        <end position="490"/>
    </location>
</feature>
<dbReference type="AlphaFoldDB" id="C1EAC9"/>
<sequence length="554" mass="59861">MPPKKASGLTASKKRPHEAPVKGRKSFAGSRQKVAKGAAAAADKDDDAEGDDMLEDALDEDDFGRKKGRKGGDSDDDSDEEVKETADEKRLRLAKSYLEKLRREEAEDGSGSEEEDDEDNIRNMDSHDRLANRLKNEAMAKSGRVRREIAHRVVAPTLDADSDVEDEDDEDTAGDAWRDVRRGHKLSVTGMALTSDDSTCYTVSKDGGIAKWDIETGARTRFPRAPPAVVDPSRGGGGPMAPPKCGAATLLCCAVSQEHNLLCTAGADKRIHVWDTRTAKKVHEFASHRGAVTGLAIRDGTGQMFSSSTDKTLKVWSLDDMAYVDTLFGHQSDVLGVAPQRKERVVTVGRDRTCRFWKVAEDSQLIFRPGPSGGQLESVAFTSSDTWITGADDGTVALWSTTKKRAVMEWKNAHGFGEEMTGPKFATGDEVDAAIESRLDAQAACGMPEEPEPPEGVGSCGRWVNAVAVSKGGDLCASGAGDGAIRMWRVCDDPGRQLMPLFALPARGFVNSLAVASSGRFVLAGMGQEPRQGRWGRDAQARNGLLMHRLTLED</sequence>
<dbReference type="InterPro" id="IPR039241">
    <property type="entry name" value="Rrp9-like"/>
</dbReference>
<feature type="compositionally biased region" description="Basic and acidic residues" evidence="6">
    <location>
        <begin position="83"/>
        <end position="105"/>
    </location>
</feature>
<feature type="repeat" description="WD" evidence="5">
    <location>
        <begin position="181"/>
        <end position="222"/>
    </location>
</feature>
<comment type="subcellular location">
    <subcellularLocation>
        <location evidence="1">Nucleus</location>
    </subcellularLocation>
</comment>
<dbReference type="PROSITE" id="PS50082">
    <property type="entry name" value="WD_REPEATS_2"/>
    <property type="match status" value="4"/>
</dbReference>
<evidence type="ECO:0000313" key="8">
    <source>
        <dbReference type="Proteomes" id="UP000002009"/>
    </source>
</evidence>
<dbReference type="Gene3D" id="2.130.10.10">
    <property type="entry name" value="YVTN repeat-like/Quinoprotein amine dehydrogenase"/>
    <property type="match status" value="1"/>
</dbReference>
<evidence type="ECO:0000256" key="3">
    <source>
        <dbReference type="ARBA" id="ARBA00022737"/>
    </source>
</evidence>
<feature type="region of interest" description="Disordered" evidence="6">
    <location>
        <begin position="1"/>
        <end position="144"/>
    </location>
</feature>
<dbReference type="PRINTS" id="PR00320">
    <property type="entry name" value="GPROTEINBRPT"/>
</dbReference>
<dbReference type="InterPro" id="IPR020472">
    <property type="entry name" value="WD40_PAC1"/>
</dbReference>
<dbReference type="PROSITE" id="PS50294">
    <property type="entry name" value="WD_REPEATS_REGION"/>
    <property type="match status" value="1"/>
</dbReference>
<dbReference type="RefSeq" id="XP_002503925.1">
    <property type="nucleotide sequence ID" value="XM_002503879.1"/>
</dbReference>
<evidence type="ECO:0000256" key="4">
    <source>
        <dbReference type="ARBA" id="ARBA00023242"/>
    </source>
</evidence>
<evidence type="ECO:0000313" key="7">
    <source>
        <dbReference type="EMBL" id="ACO65183.1"/>
    </source>
</evidence>
<feature type="compositionally biased region" description="Acidic residues" evidence="6">
    <location>
        <begin position="44"/>
        <end position="62"/>
    </location>
</feature>
<dbReference type="SUPFAM" id="SSF50978">
    <property type="entry name" value="WD40 repeat-like"/>
    <property type="match status" value="1"/>
</dbReference>
<dbReference type="OMA" id="CSLRIWK"/>
<dbReference type="InterPro" id="IPR015943">
    <property type="entry name" value="WD40/YVTN_repeat-like_dom_sf"/>
</dbReference>
<keyword evidence="8" id="KW-1185">Reference proteome</keyword>
<gene>
    <name evidence="7" type="ORF">MICPUN_60028</name>
</gene>